<reference evidence="1 2" key="1">
    <citation type="submission" date="2016-02" db="EMBL/GenBank/DDBJ databases">
        <title>Genome analysis of coral dinoflagellate symbionts highlights evolutionary adaptations to a symbiotic lifestyle.</title>
        <authorList>
            <person name="Aranda M."/>
            <person name="Li Y."/>
            <person name="Liew Y.J."/>
            <person name="Baumgarten S."/>
            <person name="Simakov O."/>
            <person name="Wilson M."/>
            <person name="Piel J."/>
            <person name="Ashoor H."/>
            <person name="Bougouffa S."/>
            <person name="Bajic V.B."/>
            <person name="Ryu T."/>
            <person name="Ravasi T."/>
            <person name="Bayer T."/>
            <person name="Micklem G."/>
            <person name="Kim H."/>
            <person name="Bhak J."/>
            <person name="Lajeunesse T.C."/>
            <person name="Voolstra C.R."/>
        </authorList>
    </citation>
    <scope>NUCLEOTIDE SEQUENCE [LARGE SCALE GENOMIC DNA]</scope>
    <source>
        <strain evidence="1 2">CCMP2467</strain>
    </source>
</reference>
<gene>
    <name evidence="1" type="ORF">AK812_SmicGene46067</name>
</gene>
<protein>
    <submittedName>
        <fullName evidence="1">Uncharacterized protein</fullName>
    </submittedName>
</protein>
<dbReference type="EMBL" id="LSRX01003785">
    <property type="protein sequence ID" value="OLP74399.1"/>
    <property type="molecule type" value="Genomic_DNA"/>
</dbReference>
<feature type="non-terminal residue" evidence="1">
    <location>
        <position position="1"/>
    </location>
</feature>
<feature type="non-terminal residue" evidence="1">
    <location>
        <position position="36"/>
    </location>
</feature>
<evidence type="ECO:0000313" key="1">
    <source>
        <dbReference type="EMBL" id="OLP74399.1"/>
    </source>
</evidence>
<accession>A0A1Q9BUQ5</accession>
<keyword evidence="2" id="KW-1185">Reference proteome</keyword>
<organism evidence="1 2">
    <name type="scientific">Symbiodinium microadriaticum</name>
    <name type="common">Dinoflagellate</name>
    <name type="synonym">Zooxanthella microadriatica</name>
    <dbReference type="NCBI Taxonomy" id="2951"/>
    <lineage>
        <taxon>Eukaryota</taxon>
        <taxon>Sar</taxon>
        <taxon>Alveolata</taxon>
        <taxon>Dinophyceae</taxon>
        <taxon>Suessiales</taxon>
        <taxon>Symbiodiniaceae</taxon>
        <taxon>Symbiodinium</taxon>
    </lineage>
</organism>
<dbReference type="Proteomes" id="UP000186817">
    <property type="component" value="Unassembled WGS sequence"/>
</dbReference>
<proteinExistence type="predicted"/>
<evidence type="ECO:0000313" key="2">
    <source>
        <dbReference type="Proteomes" id="UP000186817"/>
    </source>
</evidence>
<dbReference type="AlphaFoldDB" id="A0A1Q9BUQ5"/>
<sequence length="36" mass="4237">VYMPWGKLIFVNFVDHNSCQAHFEIIQRLCNLSAEL</sequence>
<comment type="caution">
    <text evidence="1">The sequence shown here is derived from an EMBL/GenBank/DDBJ whole genome shotgun (WGS) entry which is preliminary data.</text>
</comment>
<name>A0A1Q9BUQ5_SYMMI</name>